<name>A0A8D5FM89_9BACT</name>
<dbReference type="EC" id="3.2.2.n1" evidence="2"/>
<dbReference type="RefSeq" id="WP_228856402.1">
    <property type="nucleotide sequence ID" value="NZ_AP024086.1"/>
</dbReference>
<dbReference type="AlphaFoldDB" id="A0A8D5FM89"/>
<keyword evidence="2" id="KW-0203">Cytokinin biosynthesis</keyword>
<dbReference type="NCBIfam" id="TIGR00730">
    <property type="entry name" value="Rossman fold protein, TIGR00730 family"/>
    <property type="match status" value="1"/>
</dbReference>
<dbReference type="GO" id="GO:0005829">
    <property type="term" value="C:cytosol"/>
    <property type="evidence" value="ECO:0007669"/>
    <property type="project" value="TreeGrafter"/>
</dbReference>
<dbReference type="Proteomes" id="UP000826725">
    <property type="component" value="Chromosome"/>
</dbReference>
<dbReference type="PANTHER" id="PTHR43393">
    <property type="entry name" value="CYTOKININ RIBOSIDE 5'-MONOPHOSPHATE PHOSPHORIBOHYDROLASE"/>
    <property type="match status" value="1"/>
</dbReference>
<dbReference type="InterPro" id="IPR031100">
    <property type="entry name" value="LOG_fam"/>
</dbReference>
<reference evidence="3" key="1">
    <citation type="submission" date="2020-09" db="EMBL/GenBank/DDBJ databases">
        <title>Desulfogranum mesoprofundum gen. nov., sp. nov., a novel mesophilic, sulfate-reducing chemolithoautotroph isolated from a deep-sea hydrothermal vent chimney in the Suiyo Seamount.</title>
        <authorList>
            <person name="Hashimoto Y."/>
            <person name="Nakagawa S."/>
        </authorList>
    </citation>
    <scope>NUCLEOTIDE SEQUENCE</scope>
    <source>
        <strain evidence="3">KT2</strain>
    </source>
</reference>
<evidence type="ECO:0000313" key="3">
    <source>
        <dbReference type="EMBL" id="BCL60255.1"/>
    </source>
</evidence>
<dbReference type="InterPro" id="IPR052341">
    <property type="entry name" value="LOG_family_nucleotidases"/>
</dbReference>
<evidence type="ECO:0000256" key="1">
    <source>
        <dbReference type="ARBA" id="ARBA00000274"/>
    </source>
</evidence>
<dbReference type="GO" id="GO:0008714">
    <property type="term" value="F:AMP nucleosidase activity"/>
    <property type="evidence" value="ECO:0007669"/>
    <property type="project" value="UniProtKB-EC"/>
</dbReference>
<proteinExistence type="inferred from homology"/>
<organism evidence="3 4">
    <name type="scientific">Desulfomarina profundi</name>
    <dbReference type="NCBI Taxonomy" id="2772557"/>
    <lineage>
        <taxon>Bacteria</taxon>
        <taxon>Pseudomonadati</taxon>
        <taxon>Thermodesulfobacteriota</taxon>
        <taxon>Desulfobulbia</taxon>
        <taxon>Desulfobulbales</taxon>
        <taxon>Desulfobulbaceae</taxon>
        <taxon>Desulfomarina</taxon>
    </lineage>
</organism>
<comment type="similarity">
    <text evidence="2">Belongs to the LOG family.</text>
</comment>
<dbReference type="FunFam" id="3.40.50.450:FF:000011">
    <property type="entry name" value="TIGR00730 family Rossman fold protein"/>
    <property type="match status" value="1"/>
</dbReference>
<keyword evidence="4" id="KW-1185">Reference proteome</keyword>
<sequence length="227" mass="25647">MERKERRKVRREHKYCLDNSVIGDSWRMFRIMSEFVDGFDAMSAIDVPAVTIYGSARTPPENKYYQLADQIAGELVKSGYGIITGGGPGIMEAANKGAAEAGGVSVGLNINLPHEQRPNPYSNFELNFKYFFVRKVMFMKYSMGFICMPGGFGSLDELFESLTLIQTERIKPFPIVLVGSKFWKGLVDWIEEQLLGCGNISEKDKFLFKVMDDVDEIVNYFQKTIAA</sequence>
<dbReference type="Pfam" id="PF03641">
    <property type="entry name" value="Lysine_decarbox"/>
    <property type="match status" value="1"/>
</dbReference>
<keyword evidence="2" id="KW-0378">Hydrolase</keyword>
<evidence type="ECO:0000313" key="4">
    <source>
        <dbReference type="Proteomes" id="UP000826725"/>
    </source>
</evidence>
<dbReference type="GO" id="GO:0009691">
    <property type="term" value="P:cytokinin biosynthetic process"/>
    <property type="evidence" value="ECO:0007669"/>
    <property type="project" value="UniProtKB-UniRule"/>
</dbReference>
<protein>
    <recommendedName>
        <fullName evidence="2">Cytokinin riboside 5'-monophosphate phosphoribohydrolase</fullName>
        <ecNumber evidence="2">3.2.2.n1</ecNumber>
    </recommendedName>
</protein>
<accession>A0A8D5FM89</accession>
<comment type="catalytic activity">
    <reaction evidence="1">
        <text>AMP + H2O = D-ribose 5-phosphate + adenine</text>
        <dbReference type="Rhea" id="RHEA:20129"/>
        <dbReference type="ChEBI" id="CHEBI:15377"/>
        <dbReference type="ChEBI" id="CHEBI:16708"/>
        <dbReference type="ChEBI" id="CHEBI:78346"/>
        <dbReference type="ChEBI" id="CHEBI:456215"/>
        <dbReference type="EC" id="3.2.2.4"/>
    </reaction>
</comment>
<dbReference type="InterPro" id="IPR005269">
    <property type="entry name" value="LOG"/>
</dbReference>
<dbReference type="KEGG" id="dbk:DGMP_09480"/>
<gene>
    <name evidence="3" type="ORF">DGMP_09480</name>
</gene>
<dbReference type="PANTHER" id="PTHR43393:SF2">
    <property type="entry name" value="CYTOKININ RIBOSIDE 5'-MONOPHOSPHATE PHOSPHORIBOHYDROLASE"/>
    <property type="match status" value="1"/>
</dbReference>
<evidence type="ECO:0000256" key="2">
    <source>
        <dbReference type="RuleBase" id="RU363015"/>
    </source>
</evidence>
<dbReference type="EMBL" id="AP024086">
    <property type="protein sequence ID" value="BCL60255.1"/>
    <property type="molecule type" value="Genomic_DNA"/>
</dbReference>